<proteinExistence type="predicted"/>
<evidence type="ECO:0000313" key="1">
    <source>
        <dbReference type="EMBL" id="GGB75483.1"/>
    </source>
</evidence>
<gene>
    <name evidence="1" type="ORF">GCM10011607_39740</name>
</gene>
<evidence type="ECO:0000313" key="2">
    <source>
        <dbReference type="Proteomes" id="UP000617555"/>
    </source>
</evidence>
<reference evidence="2" key="1">
    <citation type="journal article" date="2019" name="Int. J. Syst. Evol. Microbiol.">
        <title>The Global Catalogue of Microorganisms (GCM) 10K type strain sequencing project: providing services to taxonomists for standard genome sequencing and annotation.</title>
        <authorList>
            <consortium name="The Broad Institute Genomics Platform"/>
            <consortium name="The Broad Institute Genome Sequencing Center for Infectious Disease"/>
            <person name="Wu L."/>
            <person name="Ma J."/>
        </authorList>
    </citation>
    <scope>NUCLEOTIDE SEQUENCE [LARGE SCALE GENOMIC DNA]</scope>
    <source>
        <strain evidence="2">CGMCC 1.15339</strain>
    </source>
</reference>
<keyword evidence="2" id="KW-1185">Reference proteome</keyword>
<comment type="caution">
    <text evidence="1">The sequence shown here is derived from an EMBL/GenBank/DDBJ whole genome shotgun (WGS) entry which is preliminary data.</text>
</comment>
<accession>A0ABQ1JV73</accession>
<sequence>MMKRANHETRNLMTDIKHGCTCDLSVFRQTQWAHPMASREIEPRMGNVGGNDRITRAMKHHRQQLLLCIMAEKLK</sequence>
<protein>
    <submittedName>
        <fullName evidence="1">Uncharacterized protein</fullName>
    </submittedName>
</protein>
<dbReference type="EMBL" id="BMII01000052">
    <property type="protein sequence ID" value="GGB75483.1"/>
    <property type="molecule type" value="Genomic_DNA"/>
</dbReference>
<organism evidence="1 2">
    <name type="scientific">Shewanella inventionis</name>
    <dbReference type="NCBI Taxonomy" id="1738770"/>
    <lineage>
        <taxon>Bacteria</taxon>
        <taxon>Pseudomonadati</taxon>
        <taxon>Pseudomonadota</taxon>
        <taxon>Gammaproteobacteria</taxon>
        <taxon>Alteromonadales</taxon>
        <taxon>Shewanellaceae</taxon>
        <taxon>Shewanella</taxon>
    </lineage>
</organism>
<dbReference type="Proteomes" id="UP000617555">
    <property type="component" value="Unassembled WGS sequence"/>
</dbReference>
<name>A0ABQ1JV73_9GAMM</name>